<keyword evidence="1" id="KW-0812">Transmembrane</keyword>
<keyword evidence="1" id="KW-1133">Transmembrane helix</keyword>
<evidence type="ECO:0000313" key="3">
    <source>
        <dbReference type="Proteomes" id="UP001054837"/>
    </source>
</evidence>
<keyword evidence="3" id="KW-1185">Reference proteome</keyword>
<dbReference type="Proteomes" id="UP001054837">
    <property type="component" value="Unassembled WGS sequence"/>
</dbReference>
<reference evidence="2 3" key="1">
    <citation type="submission" date="2021-06" db="EMBL/GenBank/DDBJ databases">
        <title>Caerostris darwini draft genome.</title>
        <authorList>
            <person name="Kono N."/>
            <person name="Arakawa K."/>
        </authorList>
    </citation>
    <scope>NUCLEOTIDE SEQUENCE [LARGE SCALE GENOMIC DNA]</scope>
</reference>
<name>A0AAV4P0E8_9ARAC</name>
<proteinExistence type="predicted"/>
<evidence type="ECO:0000313" key="2">
    <source>
        <dbReference type="EMBL" id="GIX90697.1"/>
    </source>
</evidence>
<dbReference type="AlphaFoldDB" id="A0AAV4P0E8"/>
<accession>A0AAV4P0E8</accession>
<keyword evidence="1" id="KW-0472">Membrane</keyword>
<sequence length="141" mass="16059">MEGKKYHFSPRSLHHLPNNSFCIDRTENRPPCIVRSLAQKSAPALQPTRAGEEWMGMLNLRRQLRLWACGQRVRGSQSRLKPAPQSPLINQLLSPSDPEENLGRVIVAFCGRFGVRRLRMFVIFVSVIGYFKVILIKSEAS</sequence>
<organism evidence="2 3">
    <name type="scientific">Caerostris darwini</name>
    <dbReference type="NCBI Taxonomy" id="1538125"/>
    <lineage>
        <taxon>Eukaryota</taxon>
        <taxon>Metazoa</taxon>
        <taxon>Ecdysozoa</taxon>
        <taxon>Arthropoda</taxon>
        <taxon>Chelicerata</taxon>
        <taxon>Arachnida</taxon>
        <taxon>Araneae</taxon>
        <taxon>Araneomorphae</taxon>
        <taxon>Entelegynae</taxon>
        <taxon>Araneoidea</taxon>
        <taxon>Araneidae</taxon>
        <taxon>Caerostris</taxon>
    </lineage>
</organism>
<feature type="transmembrane region" description="Helical" evidence="1">
    <location>
        <begin position="118"/>
        <end position="136"/>
    </location>
</feature>
<evidence type="ECO:0000256" key="1">
    <source>
        <dbReference type="SAM" id="Phobius"/>
    </source>
</evidence>
<comment type="caution">
    <text evidence="2">The sequence shown here is derived from an EMBL/GenBank/DDBJ whole genome shotgun (WGS) entry which is preliminary data.</text>
</comment>
<protein>
    <submittedName>
        <fullName evidence="2">Uncharacterized protein</fullName>
    </submittedName>
</protein>
<dbReference type="EMBL" id="BPLQ01002270">
    <property type="protein sequence ID" value="GIX90697.1"/>
    <property type="molecule type" value="Genomic_DNA"/>
</dbReference>
<gene>
    <name evidence="2" type="ORF">CDAR_109981</name>
</gene>